<dbReference type="Proteomes" id="UP000295680">
    <property type="component" value="Unassembled WGS sequence"/>
</dbReference>
<comment type="caution">
    <text evidence="4">The sequence shown here is derived from an EMBL/GenBank/DDBJ whole genome shotgun (WGS) entry which is preliminary data.</text>
</comment>
<feature type="domain" description="DUF6542" evidence="3">
    <location>
        <begin position="1"/>
        <end position="124"/>
    </location>
</feature>
<evidence type="ECO:0000256" key="1">
    <source>
        <dbReference type="SAM" id="MobiDB-lite"/>
    </source>
</evidence>
<name>A0A4R2JFL9_9PSEU</name>
<keyword evidence="5" id="KW-1185">Reference proteome</keyword>
<feature type="transmembrane region" description="Helical" evidence="2">
    <location>
        <begin position="102"/>
        <end position="122"/>
    </location>
</feature>
<sequence>MPWWAAVLLALVLSAAGAILDKDRLTDDDRLTSLGLYQVLFLAGCVVAVLAVRRRNLFGPMVQPPLIFAVTFIPVQLTARTSTETGMKKLIFEVGLPLASSFPWMAGATAGTILLGVLRLLIQRDPNGRAGRLDAAGEDRPRRERSREDDDPPRRPARDDRAQRSSRDDQRSRDERRGRDERGPRDERSSRDERNSRGERGSAGERGARGERGSAGDRGSRGERGQRDERGPRDDRAQRRDQSPPPRRPARDDQDDRPQRSGREGRDDRGDRGNRGEAQPRRNPPRPREQGGRPRGSSPQRRRPREDDYRD</sequence>
<feature type="transmembrane region" description="Helical" evidence="2">
    <location>
        <begin position="64"/>
        <end position="82"/>
    </location>
</feature>
<feature type="transmembrane region" description="Helical" evidence="2">
    <location>
        <begin position="34"/>
        <end position="52"/>
    </location>
</feature>
<evidence type="ECO:0000256" key="2">
    <source>
        <dbReference type="SAM" id="Phobius"/>
    </source>
</evidence>
<keyword evidence="2" id="KW-0472">Membrane</keyword>
<accession>A0A4R2JFL9</accession>
<evidence type="ECO:0000313" key="4">
    <source>
        <dbReference type="EMBL" id="TCO58543.1"/>
    </source>
</evidence>
<keyword evidence="2" id="KW-0812">Transmembrane</keyword>
<proteinExistence type="predicted"/>
<feature type="compositionally biased region" description="Basic and acidic residues" evidence="1">
    <location>
        <begin position="249"/>
        <end position="292"/>
    </location>
</feature>
<feature type="region of interest" description="Disordered" evidence="1">
    <location>
        <begin position="128"/>
        <end position="311"/>
    </location>
</feature>
<evidence type="ECO:0000259" key="3">
    <source>
        <dbReference type="Pfam" id="PF20177"/>
    </source>
</evidence>
<dbReference type="AlphaFoldDB" id="A0A4R2JFL9"/>
<dbReference type="EMBL" id="SLWS01000005">
    <property type="protein sequence ID" value="TCO58543.1"/>
    <property type="molecule type" value="Genomic_DNA"/>
</dbReference>
<gene>
    <name evidence="4" type="ORF">EV192_105613</name>
</gene>
<dbReference type="InterPro" id="IPR046672">
    <property type="entry name" value="DUF6542"/>
</dbReference>
<keyword evidence="2" id="KW-1133">Transmembrane helix</keyword>
<feature type="compositionally biased region" description="Basic and acidic residues" evidence="1">
    <location>
        <begin position="131"/>
        <end position="242"/>
    </location>
</feature>
<organism evidence="4 5">
    <name type="scientific">Actinocrispum wychmicini</name>
    <dbReference type="NCBI Taxonomy" id="1213861"/>
    <lineage>
        <taxon>Bacteria</taxon>
        <taxon>Bacillati</taxon>
        <taxon>Actinomycetota</taxon>
        <taxon>Actinomycetes</taxon>
        <taxon>Pseudonocardiales</taxon>
        <taxon>Pseudonocardiaceae</taxon>
        <taxon>Actinocrispum</taxon>
    </lineage>
</organism>
<dbReference type="Pfam" id="PF20177">
    <property type="entry name" value="DUF6542"/>
    <property type="match status" value="1"/>
</dbReference>
<evidence type="ECO:0000313" key="5">
    <source>
        <dbReference type="Proteomes" id="UP000295680"/>
    </source>
</evidence>
<reference evidence="4 5" key="1">
    <citation type="submission" date="2019-03" db="EMBL/GenBank/DDBJ databases">
        <title>Genomic Encyclopedia of Type Strains, Phase IV (KMG-IV): sequencing the most valuable type-strain genomes for metagenomic binning, comparative biology and taxonomic classification.</title>
        <authorList>
            <person name="Goeker M."/>
        </authorList>
    </citation>
    <scope>NUCLEOTIDE SEQUENCE [LARGE SCALE GENOMIC DNA]</scope>
    <source>
        <strain evidence="4 5">DSM 45934</strain>
    </source>
</reference>
<protein>
    <recommendedName>
        <fullName evidence="3">DUF6542 domain-containing protein</fullName>
    </recommendedName>
</protein>